<dbReference type="EMBL" id="JAINUF010000017">
    <property type="protein sequence ID" value="KAJ8339175.1"/>
    <property type="molecule type" value="Genomic_DNA"/>
</dbReference>
<organism evidence="1 2">
    <name type="scientific">Synaphobranchus kaupii</name>
    <name type="common">Kaup's arrowtooth eel</name>
    <dbReference type="NCBI Taxonomy" id="118154"/>
    <lineage>
        <taxon>Eukaryota</taxon>
        <taxon>Metazoa</taxon>
        <taxon>Chordata</taxon>
        <taxon>Craniata</taxon>
        <taxon>Vertebrata</taxon>
        <taxon>Euteleostomi</taxon>
        <taxon>Actinopterygii</taxon>
        <taxon>Neopterygii</taxon>
        <taxon>Teleostei</taxon>
        <taxon>Anguilliformes</taxon>
        <taxon>Synaphobranchidae</taxon>
        <taxon>Synaphobranchus</taxon>
    </lineage>
</organism>
<dbReference type="OrthoDB" id="9893839at2759"/>
<keyword evidence="2" id="KW-1185">Reference proteome</keyword>
<sequence>MHATRTVPLSVGFVFPEAGGVVEGGDVFNDSRSERLMAAKKASYLSPGVAVRSRCWKPPATGTAAIHPLLVQERRAESCKVRLLRRTISVPADSQFPEYHAELSTESGE</sequence>
<accession>A0A9Q1EI39</accession>
<reference evidence="1" key="1">
    <citation type="journal article" date="2023" name="Science">
        <title>Genome structures resolve the early diversification of teleost fishes.</title>
        <authorList>
            <person name="Parey E."/>
            <person name="Louis A."/>
            <person name="Montfort J."/>
            <person name="Bouchez O."/>
            <person name="Roques C."/>
            <person name="Iampietro C."/>
            <person name="Lluch J."/>
            <person name="Castinel A."/>
            <person name="Donnadieu C."/>
            <person name="Desvignes T."/>
            <person name="Floi Bucao C."/>
            <person name="Jouanno E."/>
            <person name="Wen M."/>
            <person name="Mejri S."/>
            <person name="Dirks R."/>
            <person name="Jansen H."/>
            <person name="Henkel C."/>
            <person name="Chen W.J."/>
            <person name="Zahm M."/>
            <person name="Cabau C."/>
            <person name="Klopp C."/>
            <person name="Thompson A.W."/>
            <person name="Robinson-Rechavi M."/>
            <person name="Braasch I."/>
            <person name="Lecointre G."/>
            <person name="Bobe J."/>
            <person name="Postlethwait J.H."/>
            <person name="Berthelot C."/>
            <person name="Roest Crollius H."/>
            <person name="Guiguen Y."/>
        </authorList>
    </citation>
    <scope>NUCLEOTIDE SEQUENCE</scope>
    <source>
        <strain evidence="1">WJC10195</strain>
    </source>
</reference>
<protein>
    <submittedName>
        <fullName evidence="1">Uncharacterized protein</fullName>
    </submittedName>
</protein>
<proteinExistence type="predicted"/>
<evidence type="ECO:0000313" key="1">
    <source>
        <dbReference type="EMBL" id="KAJ8339175.1"/>
    </source>
</evidence>
<gene>
    <name evidence="1" type="ORF">SKAU_G00359610</name>
</gene>
<evidence type="ECO:0000313" key="2">
    <source>
        <dbReference type="Proteomes" id="UP001152622"/>
    </source>
</evidence>
<name>A0A9Q1EI39_SYNKA</name>
<comment type="caution">
    <text evidence="1">The sequence shown here is derived from an EMBL/GenBank/DDBJ whole genome shotgun (WGS) entry which is preliminary data.</text>
</comment>
<dbReference type="Proteomes" id="UP001152622">
    <property type="component" value="Chromosome 17"/>
</dbReference>
<dbReference type="AlphaFoldDB" id="A0A9Q1EI39"/>